<accession>A0AAN9AKC3</accession>
<sequence>MMSCNSTDEIRMDDLSSDRDLSHNSLEENLRTVQTVFGDFQSFHRQLDDFPHSFQLENQDRLQEDGLKCIRGCLQSALKVGYKTPVETARARNLLAFVLFCLKRPEEALHETQLALNSEGEHLNVVSLANKAVILWREGQRGKAQDLVLNLLRLKNEEPGFDYVLVKAKAELAYSYTRFDPVSYPLAQRLFGEVLHAAKEPELSLWKFGLAFTRRRLLVTVLKPGSADHDEYRDVLSLFLDIVENCESHSLKAKTYAELAWLLLMPRSTDLEEELRKAAGLDVLQACEKALDLDKNDHSVLWKCGRHYRNRGELEKSRQLLERAVAMRQTSKGYHNLANTYKVIILKSDLVYEELAPAFIAQMSRSSSTDSYCSTSGSHLPAMGPVGSSNGECKEASASTPVTSNGECKEASTSTLVTSNGECKEASASTTQPAYQSLDKSTQEAFAMWKMNRSHVKGKQRFSRQDPRVEQAITTLVKAVKISEWGNSPAIFDLACIHEELGELAQARSYFEKLLSNEHRLSMCMKISVFEHLGLILKYMAEKDTCQNDKQQLLGESQSMLLMALKTASELYSKSPTVKGQIKYIWHSFSTLMEALNDKEHCESKKCREKAKLFQLIMDHTQSLAFLQEIAAIEPQKANDPEYLKLCIENHVALQQYNEALIFVDLLQCTAQSQRAMELFDDARYVHKVGLLASQQSLLRNCPNFKSLFKGIFNDYVAEQKLIATSSEDTDTGAESDLAKGDDSNKKGGGTQKATWDVLILHEDHAEDANLSDTVANILRDACGLKVTRNDDDVMPNKLAMEGVLSVMKKSSLVLVIAGQNKTSRKLRQLLTYAARRETSVTLLVNDGHVPKMMKTHRFLDLPVELLHVTSATHGDNFAQDRVAAICKLFGFLTDIDFGHVCEP</sequence>
<dbReference type="EMBL" id="JBAMIC010004070">
    <property type="protein sequence ID" value="KAK7088435.1"/>
    <property type="molecule type" value="Genomic_DNA"/>
</dbReference>
<dbReference type="PANTHER" id="PTHR16253">
    <property type="entry name" value="TETRATRICOPEPTIDE REPEAT PROTEIN 22"/>
    <property type="match status" value="1"/>
</dbReference>
<comment type="caution">
    <text evidence="2">The sequence shown here is derived from an EMBL/GenBank/DDBJ whole genome shotgun (WGS) entry which is preliminary data.</text>
</comment>
<protein>
    <submittedName>
        <fullName evidence="2">Uncharacterized protein</fullName>
    </submittedName>
</protein>
<dbReference type="InterPro" id="IPR042342">
    <property type="entry name" value="TTC22"/>
</dbReference>
<reference evidence="2 3" key="1">
    <citation type="submission" date="2024-02" db="EMBL/GenBank/DDBJ databases">
        <title>Chromosome-scale genome assembly of the rough periwinkle Littorina saxatilis.</title>
        <authorList>
            <person name="De Jode A."/>
            <person name="Faria R."/>
            <person name="Formenti G."/>
            <person name="Sims Y."/>
            <person name="Smith T.P."/>
            <person name="Tracey A."/>
            <person name="Wood J.M.D."/>
            <person name="Zagrodzka Z.B."/>
            <person name="Johannesson K."/>
            <person name="Butlin R.K."/>
            <person name="Leder E.H."/>
        </authorList>
    </citation>
    <scope>NUCLEOTIDE SEQUENCE [LARGE SCALE GENOMIC DNA]</scope>
    <source>
        <strain evidence="2">Snail1</strain>
        <tissue evidence="2">Muscle</tissue>
    </source>
</reference>
<dbReference type="SUPFAM" id="SSF48452">
    <property type="entry name" value="TPR-like"/>
    <property type="match status" value="1"/>
</dbReference>
<dbReference type="InterPro" id="IPR011990">
    <property type="entry name" value="TPR-like_helical_dom_sf"/>
</dbReference>
<evidence type="ECO:0000256" key="1">
    <source>
        <dbReference type="SAM" id="MobiDB-lite"/>
    </source>
</evidence>
<dbReference type="Pfam" id="PF13181">
    <property type="entry name" value="TPR_8"/>
    <property type="match status" value="1"/>
</dbReference>
<dbReference type="Gene3D" id="1.25.40.10">
    <property type="entry name" value="Tetratricopeptide repeat domain"/>
    <property type="match status" value="2"/>
</dbReference>
<feature type="compositionally biased region" description="Polar residues" evidence="1">
    <location>
        <begin position="387"/>
        <end position="410"/>
    </location>
</feature>
<dbReference type="AlphaFoldDB" id="A0AAN9AKC3"/>
<evidence type="ECO:0000313" key="2">
    <source>
        <dbReference type="EMBL" id="KAK7088435.1"/>
    </source>
</evidence>
<keyword evidence="3" id="KW-1185">Reference proteome</keyword>
<dbReference type="PANTHER" id="PTHR16253:SF0">
    <property type="entry name" value="TETRATRICOPEPTIDE REPEAT PROTEIN 22"/>
    <property type="match status" value="1"/>
</dbReference>
<proteinExistence type="predicted"/>
<name>A0AAN9AKC3_9CAEN</name>
<feature type="compositionally biased region" description="Basic and acidic residues" evidence="1">
    <location>
        <begin position="737"/>
        <end position="746"/>
    </location>
</feature>
<organism evidence="2 3">
    <name type="scientific">Littorina saxatilis</name>
    <dbReference type="NCBI Taxonomy" id="31220"/>
    <lineage>
        <taxon>Eukaryota</taxon>
        <taxon>Metazoa</taxon>
        <taxon>Spiralia</taxon>
        <taxon>Lophotrochozoa</taxon>
        <taxon>Mollusca</taxon>
        <taxon>Gastropoda</taxon>
        <taxon>Caenogastropoda</taxon>
        <taxon>Littorinimorpha</taxon>
        <taxon>Littorinoidea</taxon>
        <taxon>Littorinidae</taxon>
        <taxon>Littorina</taxon>
    </lineage>
</organism>
<feature type="region of interest" description="Disordered" evidence="1">
    <location>
        <begin position="728"/>
        <end position="751"/>
    </location>
</feature>
<dbReference type="SMART" id="SM00028">
    <property type="entry name" value="TPR"/>
    <property type="match status" value="5"/>
</dbReference>
<dbReference type="SUPFAM" id="SSF81901">
    <property type="entry name" value="HCP-like"/>
    <property type="match status" value="1"/>
</dbReference>
<evidence type="ECO:0000313" key="3">
    <source>
        <dbReference type="Proteomes" id="UP001374579"/>
    </source>
</evidence>
<dbReference type="Proteomes" id="UP001374579">
    <property type="component" value="Unassembled WGS sequence"/>
</dbReference>
<dbReference type="InterPro" id="IPR019734">
    <property type="entry name" value="TPR_rpt"/>
</dbReference>
<gene>
    <name evidence="2" type="ORF">V1264_022357</name>
</gene>
<feature type="region of interest" description="Disordered" evidence="1">
    <location>
        <begin position="385"/>
        <end position="410"/>
    </location>
</feature>